<reference evidence="2" key="1">
    <citation type="submission" date="2021-01" db="EMBL/GenBank/DDBJ databases">
        <authorList>
            <person name="Corre E."/>
            <person name="Pelletier E."/>
            <person name="Niang G."/>
            <person name="Scheremetjew M."/>
            <person name="Finn R."/>
            <person name="Kale V."/>
            <person name="Holt S."/>
            <person name="Cochrane G."/>
            <person name="Meng A."/>
            <person name="Brown T."/>
            <person name="Cohen L."/>
        </authorList>
    </citation>
    <scope>NUCLEOTIDE SEQUENCE</scope>
    <source>
        <strain evidence="2">Grunow 1884</strain>
    </source>
</reference>
<accession>A0A7S2ELW5</accession>
<name>A0A7S2ELW5_TRICV</name>
<dbReference type="AlphaFoldDB" id="A0A7S2ELW5"/>
<feature type="transmembrane region" description="Helical" evidence="1">
    <location>
        <begin position="56"/>
        <end position="77"/>
    </location>
</feature>
<sequence length="268" mass="29128">MLGNDKAEALTEPLMEAVGSAITEPDHRTRSSTSSSLFALRILPQSESVRSEFRECVALLVWFAANIGTLVLVEIMLETYSTRANEPSTPALLLALVFALTAVNYVAFRAFYRPTILRNVTLCNRNRDGSATGSDMIPLSVLFHYLASEMVGGIRSCIGLLGWLVVPPLILLGVPTYLVLYGFGHSPTTFEKMNEGGKFFALGCVTLLLVLVWKVCGRGVTALSQSIEQMEANDFECGDGFYPTGNNVNDGTKEFTELTKLSQIAGVV</sequence>
<feature type="transmembrane region" description="Helical" evidence="1">
    <location>
        <begin position="199"/>
        <end position="216"/>
    </location>
</feature>
<evidence type="ECO:0000256" key="1">
    <source>
        <dbReference type="SAM" id="Phobius"/>
    </source>
</evidence>
<keyword evidence="1" id="KW-1133">Transmembrane helix</keyword>
<evidence type="ECO:0000313" key="2">
    <source>
        <dbReference type="EMBL" id="CAD9343107.1"/>
    </source>
</evidence>
<keyword evidence="1" id="KW-0812">Transmembrane</keyword>
<protein>
    <submittedName>
        <fullName evidence="2">Uncharacterized protein</fullName>
    </submittedName>
</protein>
<keyword evidence="1" id="KW-0472">Membrane</keyword>
<dbReference type="EMBL" id="HBGO01020806">
    <property type="protein sequence ID" value="CAD9343107.1"/>
    <property type="molecule type" value="Transcribed_RNA"/>
</dbReference>
<organism evidence="2">
    <name type="scientific">Trieres chinensis</name>
    <name type="common">Marine centric diatom</name>
    <name type="synonym">Odontella sinensis</name>
    <dbReference type="NCBI Taxonomy" id="1514140"/>
    <lineage>
        <taxon>Eukaryota</taxon>
        <taxon>Sar</taxon>
        <taxon>Stramenopiles</taxon>
        <taxon>Ochrophyta</taxon>
        <taxon>Bacillariophyta</taxon>
        <taxon>Mediophyceae</taxon>
        <taxon>Biddulphiophycidae</taxon>
        <taxon>Eupodiscales</taxon>
        <taxon>Parodontellaceae</taxon>
        <taxon>Trieres</taxon>
    </lineage>
</organism>
<feature type="transmembrane region" description="Helical" evidence="1">
    <location>
        <begin position="89"/>
        <end position="108"/>
    </location>
</feature>
<gene>
    <name evidence="2" type="ORF">OSIN01602_LOCUS11935</name>
</gene>
<feature type="transmembrane region" description="Helical" evidence="1">
    <location>
        <begin position="158"/>
        <end position="179"/>
    </location>
</feature>
<proteinExistence type="predicted"/>